<dbReference type="PROSITE" id="PS51186">
    <property type="entry name" value="GNAT"/>
    <property type="match status" value="1"/>
</dbReference>
<dbReference type="InterPro" id="IPR016181">
    <property type="entry name" value="Acyl_CoA_acyltransferase"/>
</dbReference>
<dbReference type="EMBL" id="DYVE01000080">
    <property type="protein sequence ID" value="HJG27630.1"/>
    <property type="molecule type" value="Genomic_DNA"/>
</dbReference>
<dbReference type="SUPFAM" id="SSF55729">
    <property type="entry name" value="Acyl-CoA N-acyltransferases (Nat)"/>
    <property type="match status" value="1"/>
</dbReference>
<comment type="caution">
    <text evidence="2">The sequence shown here is derived from an EMBL/GenBank/DDBJ whole genome shotgun (WGS) entry which is preliminary data.</text>
</comment>
<dbReference type="Proteomes" id="UP000782880">
    <property type="component" value="Unassembled WGS sequence"/>
</dbReference>
<proteinExistence type="predicted"/>
<reference evidence="2" key="2">
    <citation type="submission" date="2021-09" db="EMBL/GenBank/DDBJ databases">
        <authorList>
            <person name="Gilroy R."/>
        </authorList>
    </citation>
    <scope>NUCLEOTIDE SEQUENCE</scope>
    <source>
        <strain evidence="2">ChiBcec21-2208</strain>
    </source>
</reference>
<dbReference type="AlphaFoldDB" id="A0A921IKA3"/>
<accession>A0A921IKA3</accession>
<evidence type="ECO:0000313" key="3">
    <source>
        <dbReference type="Proteomes" id="UP000782880"/>
    </source>
</evidence>
<evidence type="ECO:0000313" key="2">
    <source>
        <dbReference type="EMBL" id="HJG27630.1"/>
    </source>
</evidence>
<name>A0A921IKA3_9FIRM</name>
<dbReference type="Gene3D" id="3.40.630.30">
    <property type="match status" value="1"/>
</dbReference>
<sequence length="260" mass="28994">MIQAVTTPTHFAEFARRIAGKPYFAATMGTHCTLFGSHPASGWCFYLLPGTAALALHGGTATLCGRLPEGEAGEEAAEELQGFLRFLRADRLLSEQQPLEGWQPEAPLLLWELPRGQRLPLPPAPPPELVMEEHPAMQPVSRLVFPDSETEQEQFYTTACTAIAHGVGCCWALQNHRTPVCTVGCYEKSQEEAYMSAGVTLPDWQGRGLAGWLIVRMANQLAERHTVRFACAPRLRPFYTRLGFTQQGMLHQYTREWDIL</sequence>
<dbReference type="InterPro" id="IPR000182">
    <property type="entry name" value="GNAT_dom"/>
</dbReference>
<reference evidence="2" key="1">
    <citation type="journal article" date="2021" name="PeerJ">
        <title>Extensive microbial diversity within the chicken gut microbiome revealed by metagenomics and culture.</title>
        <authorList>
            <person name="Gilroy R."/>
            <person name="Ravi A."/>
            <person name="Getino M."/>
            <person name="Pursley I."/>
            <person name="Horton D.L."/>
            <person name="Alikhan N.F."/>
            <person name="Baker D."/>
            <person name="Gharbi K."/>
            <person name="Hall N."/>
            <person name="Watson M."/>
            <person name="Adriaenssens E.M."/>
            <person name="Foster-Nyarko E."/>
            <person name="Jarju S."/>
            <person name="Secka A."/>
            <person name="Antonio M."/>
            <person name="Oren A."/>
            <person name="Chaudhuri R.R."/>
            <person name="La Ragione R."/>
            <person name="Hildebrand F."/>
            <person name="Pallen M.J."/>
        </authorList>
    </citation>
    <scope>NUCLEOTIDE SEQUENCE</scope>
    <source>
        <strain evidence="2">ChiBcec21-2208</strain>
    </source>
</reference>
<organism evidence="2 3">
    <name type="scientific">Subdoligranulum variabile</name>
    <dbReference type="NCBI Taxonomy" id="214851"/>
    <lineage>
        <taxon>Bacteria</taxon>
        <taxon>Bacillati</taxon>
        <taxon>Bacillota</taxon>
        <taxon>Clostridia</taxon>
        <taxon>Eubacteriales</taxon>
        <taxon>Oscillospiraceae</taxon>
        <taxon>Subdoligranulum</taxon>
    </lineage>
</organism>
<feature type="domain" description="N-acetyltransferase" evidence="1">
    <location>
        <begin position="119"/>
        <end position="260"/>
    </location>
</feature>
<dbReference type="Pfam" id="PF00583">
    <property type="entry name" value="Acetyltransf_1"/>
    <property type="match status" value="1"/>
</dbReference>
<dbReference type="GO" id="GO:0016747">
    <property type="term" value="F:acyltransferase activity, transferring groups other than amino-acyl groups"/>
    <property type="evidence" value="ECO:0007669"/>
    <property type="project" value="InterPro"/>
</dbReference>
<gene>
    <name evidence="2" type="ORF">K8V20_03160</name>
</gene>
<protein>
    <submittedName>
        <fullName evidence="2">GNAT family N-acetyltransferase</fullName>
    </submittedName>
</protein>
<evidence type="ECO:0000259" key="1">
    <source>
        <dbReference type="PROSITE" id="PS51186"/>
    </source>
</evidence>